<evidence type="ECO:0000313" key="12">
    <source>
        <dbReference type="Proteomes" id="UP001591681"/>
    </source>
</evidence>
<dbReference type="PANTHER" id="PTHR24103">
    <property type="entry name" value="E3 UBIQUITIN-PROTEIN LIGASE TRIM"/>
    <property type="match status" value="1"/>
</dbReference>
<reference evidence="11 12" key="1">
    <citation type="submission" date="2024-09" db="EMBL/GenBank/DDBJ databases">
        <title>A chromosome-level genome assembly of Gray's grenadier anchovy, Coilia grayii.</title>
        <authorList>
            <person name="Fu Z."/>
        </authorList>
    </citation>
    <scope>NUCLEOTIDE SEQUENCE [LARGE SCALE GENOMIC DNA]</scope>
    <source>
        <strain evidence="11">G4</strain>
        <tissue evidence="11">Muscle</tissue>
    </source>
</reference>
<dbReference type="SUPFAM" id="SSF49899">
    <property type="entry name" value="Concanavalin A-like lectins/glucanases"/>
    <property type="match status" value="2"/>
</dbReference>
<evidence type="ECO:0000256" key="3">
    <source>
        <dbReference type="ARBA" id="ARBA00022786"/>
    </source>
</evidence>
<dbReference type="InterPro" id="IPR003649">
    <property type="entry name" value="Bbox_C"/>
</dbReference>
<keyword evidence="2 6" id="KW-0863">Zinc-finger</keyword>
<keyword evidence="12" id="KW-1185">Reference proteome</keyword>
<dbReference type="InterPro" id="IPR001870">
    <property type="entry name" value="B30.2/SPRY"/>
</dbReference>
<evidence type="ECO:0000259" key="9">
    <source>
        <dbReference type="PROSITE" id="PS50119"/>
    </source>
</evidence>
<keyword evidence="5 7" id="KW-0175">Coiled coil</keyword>
<evidence type="ECO:0000256" key="6">
    <source>
        <dbReference type="PROSITE-ProRule" id="PRU00024"/>
    </source>
</evidence>
<gene>
    <name evidence="11" type="ORF">ACEWY4_019701</name>
</gene>
<feature type="domain" description="B box-type" evidence="9">
    <location>
        <begin position="579"/>
        <end position="620"/>
    </location>
</feature>
<dbReference type="InterPro" id="IPR050143">
    <property type="entry name" value="TRIM/RBCC"/>
</dbReference>
<dbReference type="SUPFAM" id="SSF57850">
    <property type="entry name" value="RING/U-box"/>
    <property type="match status" value="1"/>
</dbReference>
<dbReference type="SMART" id="SM00336">
    <property type="entry name" value="BBOX"/>
    <property type="match status" value="2"/>
</dbReference>
<dbReference type="GO" id="GO:0008270">
    <property type="term" value="F:zinc ion binding"/>
    <property type="evidence" value="ECO:0007669"/>
    <property type="project" value="UniProtKB-KW"/>
</dbReference>
<dbReference type="InterPro" id="IPR001841">
    <property type="entry name" value="Znf_RING"/>
</dbReference>
<dbReference type="PROSITE" id="PS50188">
    <property type="entry name" value="B302_SPRY"/>
    <property type="match status" value="2"/>
</dbReference>
<dbReference type="InterPro" id="IPR043136">
    <property type="entry name" value="B30.2/SPRY_sf"/>
</dbReference>
<dbReference type="SMART" id="SM00184">
    <property type="entry name" value="RING"/>
    <property type="match status" value="2"/>
</dbReference>
<dbReference type="SUPFAM" id="SSF57845">
    <property type="entry name" value="B-box zinc-binding domain"/>
    <property type="match status" value="2"/>
</dbReference>
<dbReference type="InterPro" id="IPR000315">
    <property type="entry name" value="Znf_B-box"/>
</dbReference>
<feature type="coiled-coil region" evidence="7">
    <location>
        <begin position="621"/>
        <end position="655"/>
    </location>
</feature>
<dbReference type="PROSITE" id="PS00518">
    <property type="entry name" value="ZF_RING_1"/>
    <property type="match status" value="2"/>
</dbReference>
<dbReference type="AlphaFoldDB" id="A0ABD1JDN8"/>
<feature type="domain" description="B30.2/SPRY" evidence="10">
    <location>
        <begin position="768"/>
        <end position="961"/>
    </location>
</feature>
<evidence type="ECO:0000313" key="11">
    <source>
        <dbReference type="EMBL" id="KAL2084183.1"/>
    </source>
</evidence>
<evidence type="ECO:0000256" key="1">
    <source>
        <dbReference type="ARBA" id="ARBA00022723"/>
    </source>
</evidence>
<dbReference type="InterPro" id="IPR003879">
    <property type="entry name" value="Butyrophylin_SPRY"/>
</dbReference>
<feature type="domain" description="B box-type" evidence="9">
    <location>
        <begin position="77"/>
        <end position="118"/>
    </location>
</feature>
<dbReference type="SMART" id="SM00449">
    <property type="entry name" value="SPRY"/>
    <property type="match status" value="2"/>
</dbReference>
<dbReference type="EMBL" id="JBHFQA010000017">
    <property type="protein sequence ID" value="KAL2084183.1"/>
    <property type="molecule type" value="Genomic_DNA"/>
</dbReference>
<dbReference type="PROSITE" id="PS50119">
    <property type="entry name" value="ZF_BBOX"/>
    <property type="match status" value="2"/>
</dbReference>
<name>A0ABD1JDN8_9TELE</name>
<dbReference type="PROSITE" id="PS50089">
    <property type="entry name" value="ZF_RING_2"/>
    <property type="match status" value="2"/>
</dbReference>
<dbReference type="Gene3D" id="3.30.160.60">
    <property type="entry name" value="Classic Zinc Finger"/>
    <property type="match status" value="2"/>
</dbReference>
<accession>A0ABD1JDN8</accession>
<feature type="domain" description="B30.2/SPRY" evidence="10">
    <location>
        <begin position="271"/>
        <end position="463"/>
    </location>
</feature>
<feature type="domain" description="RING-type" evidence="8">
    <location>
        <begin position="8"/>
        <end position="44"/>
    </location>
</feature>
<feature type="coiled-coil region" evidence="7">
    <location>
        <begin position="191"/>
        <end position="225"/>
    </location>
</feature>
<dbReference type="Pfam" id="PF13445">
    <property type="entry name" value="zf-RING_UBOX"/>
    <property type="match status" value="1"/>
</dbReference>
<dbReference type="InterPro" id="IPR003877">
    <property type="entry name" value="SPRY_dom"/>
</dbReference>
<dbReference type="Gene3D" id="2.60.120.920">
    <property type="match status" value="2"/>
</dbReference>
<dbReference type="InterPro" id="IPR013083">
    <property type="entry name" value="Znf_RING/FYVE/PHD"/>
</dbReference>
<keyword evidence="4" id="KW-0862">Zinc</keyword>
<protein>
    <submittedName>
        <fullName evidence="11">Uncharacterized protein</fullName>
    </submittedName>
</protein>
<dbReference type="Pfam" id="PF13765">
    <property type="entry name" value="PRY"/>
    <property type="match status" value="2"/>
</dbReference>
<keyword evidence="3" id="KW-0833">Ubl conjugation pathway</keyword>
<evidence type="ECO:0000256" key="7">
    <source>
        <dbReference type="SAM" id="Coils"/>
    </source>
</evidence>
<dbReference type="InterPro" id="IPR006574">
    <property type="entry name" value="PRY"/>
</dbReference>
<keyword evidence="1" id="KW-0479">Metal-binding</keyword>
<dbReference type="InterPro" id="IPR027370">
    <property type="entry name" value="Znf-RING_euk"/>
</dbReference>
<evidence type="ECO:0000259" key="8">
    <source>
        <dbReference type="PROSITE" id="PS50089"/>
    </source>
</evidence>
<sequence length="964" mass="109172">MNAEARFCTTCCENPEDVLLVCGHQVCMPCLQQSWRGSYQCTVCGGVSNEEGLLCGSSATRQKDDQSQTGDQRAAEKCKVLCGQHGEKVTHFCLEDKQFLCNECQDVKQHEKHKCWSIQEDGLELKRELEILLEDLQGKLDILRDSKDTYVQVAKHVKHQARDSEEKIKEEFAKLHQFLCDEEATRISALREEEEQKSKAMKEKIATLSEEILALSNTISEIEEEMGAHAIPLQFKPTVTLTHRWLSRAQCPWQHPEGIGPGELVNVAKHLGNLRFRVWEGMQNMVQYSPVILDPNTADCRLSVSSDLTSMTISAETQGLPDNPERYDSFACALGSQGLDSGTHGWEVGVEDNTSWEVGVCSCSSQRKGEDVWTGVWSVEFWDEEYYGRSPGQPDKARLQVSVKLRRIRVRLDWDGGELTFSDPVSGTVLLTRKHTFTEEVFPFFYNGCDMNPLNVRPAKHSIVVPTVSTSCLLEKRPYKLEWGEMASSMSSLPEEDLTCPVCRDIFRDPVVLSCSHSICNACLRQFWHTKGSRECPLCRKRSPDAEPLRNLALRNVCESVLSRKDGSSSGGGQGQRCPRGVLCASHGEQFKLFCVVDRQPVCVVCRDSRLHKCHKCQPLDEATLDLKKKLKNELKRLEEKLKALKEAKQTHDETTNYLKCQAQNTEKQIKKEFEKLHQFLRDEESARLDVLKAEVEQKTTIMRDAIDKMTREIVSLSDTINAIEEELRAEDDISFLLNIKSTMERAQCNFQDPEKGSGALINVAQHLGNLKFSIWKKMQGMVSYTPVILDPNTADSRLSLSDDLTSVTYTDERQQVPDNPERFDWYLCILGSEGFLSGTHSWDVDVGLSTLWMLGVTTESNQRKGLIFFNSGVWCVLHMDGRYRARSSDQTSGAPLQVGGRLQRVRVQLDLDRGTVVFSDPVHNAHLHTFRHTFSERVFPFLFTWCTQSPLKILPQMSSVTMG</sequence>
<dbReference type="SMART" id="SM00502">
    <property type="entry name" value="BBC"/>
    <property type="match status" value="2"/>
</dbReference>
<comment type="caution">
    <text evidence="11">The sequence shown here is derived from an EMBL/GenBank/DDBJ whole genome shotgun (WGS) entry which is preliminary data.</text>
</comment>
<evidence type="ECO:0000256" key="2">
    <source>
        <dbReference type="ARBA" id="ARBA00022771"/>
    </source>
</evidence>
<dbReference type="Proteomes" id="UP001591681">
    <property type="component" value="Unassembled WGS sequence"/>
</dbReference>
<evidence type="ECO:0000256" key="4">
    <source>
        <dbReference type="ARBA" id="ARBA00022833"/>
    </source>
</evidence>
<dbReference type="CDD" id="cd16449">
    <property type="entry name" value="RING-HC"/>
    <property type="match status" value="1"/>
</dbReference>
<proteinExistence type="predicted"/>
<evidence type="ECO:0000259" key="10">
    <source>
        <dbReference type="PROSITE" id="PS50188"/>
    </source>
</evidence>
<dbReference type="Gene3D" id="3.30.40.10">
    <property type="entry name" value="Zinc/RING finger domain, C3HC4 (zinc finger)"/>
    <property type="match status" value="2"/>
</dbReference>
<dbReference type="Pfam" id="PF00643">
    <property type="entry name" value="zf-B_box"/>
    <property type="match status" value="2"/>
</dbReference>
<dbReference type="CDD" id="cd12893">
    <property type="entry name" value="SPRY_PRY_TRIM35"/>
    <property type="match status" value="2"/>
</dbReference>
<organism evidence="11 12">
    <name type="scientific">Coilia grayii</name>
    <name type="common">Gray's grenadier anchovy</name>
    <dbReference type="NCBI Taxonomy" id="363190"/>
    <lineage>
        <taxon>Eukaryota</taxon>
        <taxon>Metazoa</taxon>
        <taxon>Chordata</taxon>
        <taxon>Craniata</taxon>
        <taxon>Vertebrata</taxon>
        <taxon>Euteleostomi</taxon>
        <taxon>Actinopterygii</taxon>
        <taxon>Neopterygii</taxon>
        <taxon>Teleostei</taxon>
        <taxon>Clupei</taxon>
        <taxon>Clupeiformes</taxon>
        <taxon>Clupeoidei</taxon>
        <taxon>Engraulidae</taxon>
        <taxon>Coilinae</taxon>
        <taxon>Coilia</taxon>
    </lineage>
</organism>
<dbReference type="PRINTS" id="PR01407">
    <property type="entry name" value="BUTYPHLNCDUF"/>
</dbReference>
<dbReference type="InterPro" id="IPR017907">
    <property type="entry name" value="Znf_RING_CS"/>
</dbReference>
<dbReference type="SMART" id="SM00589">
    <property type="entry name" value="PRY"/>
    <property type="match status" value="2"/>
</dbReference>
<evidence type="ECO:0000256" key="5">
    <source>
        <dbReference type="ARBA" id="ARBA00023054"/>
    </source>
</evidence>
<dbReference type="Pfam" id="PF00622">
    <property type="entry name" value="SPRY"/>
    <property type="match status" value="2"/>
</dbReference>
<dbReference type="InterPro" id="IPR013320">
    <property type="entry name" value="ConA-like_dom_sf"/>
</dbReference>
<feature type="domain" description="RING-type" evidence="8">
    <location>
        <begin position="500"/>
        <end position="540"/>
    </location>
</feature>